<protein>
    <submittedName>
        <fullName evidence="3">Uncharacterized protein</fullName>
    </submittedName>
</protein>
<reference evidence="3 4" key="1">
    <citation type="journal article" date="2013" name="PLoS ONE">
        <title>Predicting the Proteins of Angomonas deanei, Strigomonas culicis and Their Respective Endosymbionts Reveals New Aspects of the Trypanosomatidae Family.</title>
        <authorList>
            <person name="Motta M.C."/>
            <person name="Martins A.C."/>
            <person name="de Souza S.S."/>
            <person name="Catta-Preta C.M."/>
            <person name="Silva R."/>
            <person name="Klein C.C."/>
            <person name="de Almeida L.G."/>
            <person name="de Lima Cunha O."/>
            <person name="Ciapina L.P."/>
            <person name="Brocchi M."/>
            <person name="Colabardini A.C."/>
            <person name="de Araujo Lima B."/>
            <person name="Machado C.R."/>
            <person name="de Almeida Soares C.M."/>
            <person name="Probst C.M."/>
            <person name="de Menezes C.B."/>
            <person name="Thompson C.E."/>
            <person name="Bartholomeu D.C."/>
            <person name="Gradia D.F."/>
            <person name="Pavoni D.P."/>
            <person name="Grisard E.C."/>
            <person name="Fantinatti-Garboggini F."/>
            <person name="Marchini F.K."/>
            <person name="Rodrigues-Luiz G.F."/>
            <person name="Wagner G."/>
            <person name="Goldman G.H."/>
            <person name="Fietto J.L."/>
            <person name="Elias M.C."/>
            <person name="Goldman M.H."/>
            <person name="Sagot M.F."/>
            <person name="Pereira M."/>
            <person name="Stoco P.H."/>
            <person name="de Mendonca-Neto R.P."/>
            <person name="Teixeira S.M."/>
            <person name="Maciel T.E."/>
            <person name="de Oliveira Mendes T.A."/>
            <person name="Urmenyi T.P."/>
            <person name="de Souza W."/>
            <person name="Schenkman S."/>
            <person name="de Vasconcelos A.T."/>
        </authorList>
    </citation>
    <scope>NUCLEOTIDE SEQUENCE [LARGE SCALE GENOMIC DNA]</scope>
</reference>
<feature type="compositionally biased region" description="Basic and acidic residues" evidence="2">
    <location>
        <begin position="319"/>
        <end position="331"/>
    </location>
</feature>
<gene>
    <name evidence="3" type="ORF">STCU_06896</name>
</gene>
<keyword evidence="4" id="KW-1185">Reference proteome</keyword>
<name>S9U7Y7_9TRYP</name>
<keyword evidence="1" id="KW-0175">Coiled coil</keyword>
<dbReference type="Proteomes" id="UP000015354">
    <property type="component" value="Unassembled WGS sequence"/>
</dbReference>
<accession>S9U7Y7</accession>
<feature type="compositionally biased region" description="Low complexity" evidence="2">
    <location>
        <begin position="298"/>
        <end position="310"/>
    </location>
</feature>
<dbReference type="AlphaFoldDB" id="S9U7Y7"/>
<evidence type="ECO:0000256" key="1">
    <source>
        <dbReference type="SAM" id="Coils"/>
    </source>
</evidence>
<evidence type="ECO:0000256" key="2">
    <source>
        <dbReference type="SAM" id="MobiDB-lite"/>
    </source>
</evidence>
<evidence type="ECO:0000313" key="4">
    <source>
        <dbReference type="Proteomes" id="UP000015354"/>
    </source>
</evidence>
<organism evidence="3 4">
    <name type="scientific">Strigomonas culicis</name>
    <dbReference type="NCBI Taxonomy" id="28005"/>
    <lineage>
        <taxon>Eukaryota</taxon>
        <taxon>Discoba</taxon>
        <taxon>Euglenozoa</taxon>
        <taxon>Kinetoplastea</taxon>
        <taxon>Metakinetoplastina</taxon>
        <taxon>Trypanosomatida</taxon>
        <taxon>Trypanosomatidae</taxon>
        <taxon>Strigomonadinae</taxon>
        <taxon>Strigomonas</taxon>
    </lineage>
</organism>
<dbReference type="OrthoDB" id="5587616at2759"/>
<feature type="region of interest" description="Disordered" evidence="2">
    <location>
        <begin position="285"/>
        <end position="337"/>
    </location>
</feature>
<comment type="caution">
    <text evidence="3">The sequence shown here is derived from an EMBL/GenBank/DDBJ whole genome shotgun (WGS) entry which is preliminary data.</text>
</comment>
<proteinExistence type="predicted"/>
<feature type="compositionally biased region" description="Basic and acidic residues" evidence="2">
    <location>
        <begin position="399"/>
        <end position="410"/>
    </location>
</feature>
<sequence>MARYVAKARKVATHPDNGVTFLDYGLTQLRLLQLAHEALTDFLNVEIVNDDEAGVDAKRQQLAALQKQQREEDEEAMETCFINLEVARVAIQKKEAAVEQFFRKAERGKDKDAAAYAVAKKAFIDISNLHADVHDALALLYMEKDDYNAALEELETELLLYRNLQDLFPAAAAKSKKDAAGGEEAVPPGKVVSVLYQIANCFLKEGDFKGGETKLLDTLAEIETVNKRAPQQQPLIAPELVQELQEMLEDAQAMNKNNTFENFKKEINDQYCADQMEKLPSAEEFYSNPNDKSNSVSKKGGATAVAGGKANPFVSAVPDADHSPASHRDAPHSNSGSCLSMPVSARGEVLGCVDFSQHSASGATASNALLKSHPFMKEVSNLNSNSQSLSIFPSQHLLHHGDDGKERDTATKSSSAGVAPTSQEHAVVHTVVARKKPKAQPAGPRTDTNDAAAKKVRHE</sequence>
<feature type="compositionally biased region" description="Polar residues" evidence="2">
    <location>
        <begin position="287"/>
        <end position="297"/>
    </location>
</feature>
<dbReference type="EMBL" id="ATMH01006896">
    <property type="protein sequence ID" value="EPY24998.1"/>
    <property type="molecule type" value="Genomic_DNA"/>
</dbReference>
<feature type="region of interest" description="Disordered" evidence="2">
    <location>
        <begin position="397"/>
        <end position="459"/>
    </location>
</feature>
<feature type="compositionally biased region" description="Polar residues" evidence="2">
    <location>
        <begin position="411"/>
        <end position="424"/>
    </location>
</feature>
<evidence type="ECO:0000313" key="3">
    <source>
        <dbReference type="EMBL" id="EPY24998.1"/>
    </source>
</evidence>
<feature type="coiled-coil region" evidence="1">
    <location>
        <begin position="137"/>
        <end position="164"/>
    </location>
</feature>